<reference evidence="1" key="1">
    <citation type="submission" date="2022-01" db="EMBL/GenBank/DDBJ databases">
        <title>Genome-Based Taxonomic Classification of the Phylum Actinobacteria.</title>
        <authorList>
            <person name="Gao Y."/>
        </authorList>
    </citation>
    <scope>NUCLEOTIDE SEQUENCE</scope>
    <source>
        <strain evidence="1">KLBMP 8922</strain>
    </source>
</reference>
<dbReference type="AlphaFoldDB" id="A0AA41Q285"/>
<dbReference type="EMBL" id="JAKFHA010000015">
    <property type="protein sequence ID" value="MCF2530193.1"/>
    <property type="molecule type" value="Genomic_DNA"/>
</dbReference>
<organism evidence="1 2">
    <name type="scientific">Yinghuangia soli</name>
    <dbReference type="NCBI Taxonomy" id="2908204"/>
    <lineage>
        <taxon>Bacteria</taxon>
        <taxon>Bacillati</taxon>
        <taxon>Actinomycetota</taxon>
        <taxon>Actinomycetes</taxon>
        <taxon>Kitasatosporales</taxon>
        <taxon>Streptomycetaceae</taxon>
        <taxon>Yinghuangia</taxon>
    </lineage>
</organism>
<accession>A0AA41Q285</accession>
<dbReference type="RefSeq" id="WP_235054862.1">
    <property type="nucleotide sequence ID" value="NZ_JAKFHA010000015.1"/>
</dbReference>
<comment type="caution">
    <text evidence="1">The sequence shown here is derived from an EMBL/GenBank/DDBJ whole genome shotgun (WGS) entry which is preliminary data.</text>
</comment>
<dbReference type="Proteomes" id="UP001165378">
    <property type="component" value="Unassembled WGS sequence"/>
</dbReference>
<proteinExistence type="predicted"/>
<gene>
    <name evidence="1" type="ORF">LZ495_23630</name>
</gene>
<name>A0AA41Q285_9ACTN</name>
<protein>
    <recommendedName>
        <fullName evidence="3">Ankyrin</fullName>
    </recommendedName>
</protein>
<sequence>MSTKAAACRTFPADLPGEFETHVTFTCADAEVDALVAWGKARGTGATHILLERGRTVSQPMLTLRAATTLAAARAAAAELACAARADGFHPVRIKIEAAPWHPAVPVRDEDAAALEPAYHFEHHVKLLLGPDDATGPLAALAVRHSAHLSRNARRKRDDGRHERFVTQRCRAVGDRTAAAALDLLVTELTGRGHEILSVEREFVVFDDDETLDRGWIDETAEPFSASATSRTV</sequence>
<evidence type="ECO:0000313" key="2">
    <source>
        <dbReference type="Proteomes" id="UP001165378"/>
    </source>
</evidence>
<evidence type="ECO:0000313" key="1">
    <source>
        <dbReference type="EMBL" id="MCF2530193.1"/>
    </source>
</evidence>
<keyword evidence="2" id="KW-1185">Reference proteome</keyword>
<evidence type="ECO:0008006" key="3">
    <source>
        <dbReference type="Google" id="ProtNLM"/>
    </source>
</evidence>